<keyword evidence="5" id="KW-0175">Coiled coil</keyword>
<feature type="region of interest" description="Disordered" evidence="7">
    <location>
        <begin position="360"/>
        <end position="380"/>
    </location>
</feature>
<dbReference type="Gene3D" id="2.30.30.190">
    <property type="entry name" value="CAP Gly-rich-like domain"/>
    <property type="match status" value="1"/>
</dbReference>
<evidence type="ECO:0000313" key="9">
    <source>
        <dbReference type="EMBL" id="KKK16752.1"/>
    </source>
</evidence>
<dbReference type="Proteomes" id="UP000034291">
    <property type="component" value="Unassembled WGS sequence"/>
</dbReference>
<evidence type="ECO:0000313" key="10">
    <source>
        <dbReference type="Proteomes" id="UP000034291"/>
    </source>
</evidence>
<evidence type="ECO:0000256" key="3">
    <source>
        <dbReference type="ARBA" id="ARBA00022701"/>
    </source>
</evidence>
<feature type="compositionally biased region" description="Polar residues" evidence="7">
    <location>
        <begin position="470"/>
        <end position="490"/>
    </location>
</feature>
<evidence type="ECO:0000256" key="5">
    <source>
        <dbReference type="ARBA" id="ARBA00023054"/>
    </source>
</evidence>
<sequence>MALLDEIQVGDVVNVPGGMYGTVKFLGTVAGKPGKFAGIELAAEHARRGKNSGDVDGRRYFSTSTTGSGIFVPMNNNKYVTKRSSGSGGPPPTPSRPTNFSKSVGPNPSMPRPPRMRRPSLPRPESPRLPAPSSKLGLSGLRTPSAASKAPPSSNGYSRSPVKAPSRASDRPPSRFSIEDDLPSVRTSDFGRSSSIGVEVAELKEQVKGLEKQLLDRDRQLEEQANTLGEFQRTLEELEGSDALSVRAQLREKNDRIAQLTTEFDLHRADFRCTLDTLEVAASETERVYEQRIDELMQQNKELQDRGEDVEAVARQLKQLEELVSELEEGLEDARRGEAEARAEVEFLRGEVERTKLELKKERESSGMPRETPISPDGQSHMRELEQKDDEIRGLKAIIHSLSRGDPDLHTLQQNGFGAGVRSDHNVDHVADLEQQVQEFERISEHKTYRIEELERELQQLQLSGDGHTRSSSLTASGPQHIASGSTGNIANGHAVNHAHRLSDRTVVPSDWQDEPRQEGIYSAYAQHRQGPSEASRQRLETMHESDTRSEDGGSLWCEICETGGHDILSCTNMFGAEAKNKDSTAKDPSNLSPSVDEESAPQPIATEVAEPTASSPSQDTTPQKTGRDVVLEGLRGVGLTSSMAPVAGKVSGIVDETMWCALCERDGHESIDCPFDD</sequence>
<dbReference type="Pfam" id="PF16641">
    <property type="entry name" value="CLIP1_ZNF"/>
    <property type="match status" value="2"/>
</dbReference>
<reference evidence="9 10" key="1">
    <citation type="submission" date="2015-02" db="EMBL/GenBank/DDBJ databases">
        <title>Draft Genome Sequences of Two Closely-Related Aflatoxigenic Aspergillus Species Obtained from the Cote d'Ivoire.</title>
        <authorList>
            <person name="Moore G.G."/>
            <person name="Beltz S.B."/>
            <person name="Mack B.M."/>
        </authorList>
    </citation>
    <scope>NUCLEOTIDE SEQUENCE [LARGE SCALE GENOMIC DNA]</scope>
    <source>
        <strain evidence="9 10">SRRC1468</strain>
    </source>
</reference>
<feature type="compositionally biased region" description="Pro residues" evidence="7">
    <location>
        <begin position="121"/>
        <end position="130"/>
    </location>
</feature>
<keyword evidence="4" id="KW-0677">Repeat</keyword>
<organism evidence="9 10">
    <name type="scientific">Aspergillus rambellii</name>
    <dbReference type="NCBI Taxonomy" id="308745"/>
    <lineage>
        <taxon>Eukaryota</taxon>
        <taxon>Fungi</taxon>
        <taxon>Dikarya</taxon>
        <taxon>Ascomycota</taxon>
        <taxon>Pezizomycotina</taxon>
        <taxon>Eurotiomycetes</taxon>
        <taxon>Eurotiomycetidae</taxon>
        <taxon>Eurotiales</taxon>
        <taxon>Aspergillaceae</taxon>
        <taxon>Aspergillus</taxon>
        <taxon>Aspergillus subgen. Nidulantes</taxon>
    </lineage>
</organism>
<evidence type="ECO:0000259" key="8">
    <source>
        <dbReference type="PROSITE" id="PS50245"/>
    </source>
</evidence>
<evidence type="ECO:0000256" key="7">
    <source>
        <dbReference type="SAM" id="MobiDB-lite"/>
    </source>
</evidence>
<dbReference type="STRING" id="308745.A0A0F8WZL1"/>
<feature type="region of interest" description="Disordered" evidence="7">
    <location>
        <begin position="525"/>
        <end position="554"/>
    </location>
</feature>
<dbReference type="SMART" id="SM01052">
    <property type="entry name" value="CAP_GLY"/>
    <property type="match status" value="1"/>
</dbReference>
<dbReference type="PROSITE" id="PS50245">
    <property type="entry name" value="CAP_GLY_2"/>
    <property type="match status" value="1"/>
</dbReference>
<feature type="region of interest" description="Disordered" evidence="7">
    <location>
        <begin position="45"/>
        <end position="191"/>
    </location>
</feature>
<keyword evidence="2" id="KW-0963">Cytoplasm</keyword>
<dbReference type="SUPFAM" id="SSF74924">
    <property type="entry name" value="Cap-Gly domain"/>
    <property type="match status" value="1"/>
</dbReference>
<dbReference type="OrthoDB" id="1911237at2759"/>
<dbReference type="AlphaFoldDB" id="A0A0F8WZL1"/>
<evidence type="ECO:0000256" key="6">
    <source>
        <dbReference type="ARBA" id="ARBA00023212"/>
    </source>
</evidence>
<feature type="compositionally biased region" description="Polar residues" evidence="7">
    <location>
        <begin position="61"/>
        <end position="79"/>
    </location>
</feature>
<accession>A0A0F8WZL1</accession>
<name>A0A0F8WZL1_9EURO</name>
<feature type="compositionally biased region" description="Basic and acidic residues" evidence="7">
    <location>
        <begin position="45"/>
        <end position="59"/>
    </location>
</feature>
<keyword evidence="3" id="KW-0493">Microtubule</keyword>
<protein>
    <recommendedName>
        <fullName evidence="8">CAP-Gly domain-containing protein</fullName>
    </recommendedName>
</protein>
<dbReference type="Pfam" id="PF01302">
    <property type="entry name" value="CAP_GLY"/>
    <property type="match status" value="1"/>
</dbReference>
<dbReference type="PANTHER" id="PTHR18916:SF83">
    <property type="entry name" value="TIP ELONGATION PROTEIN 1"/>
    <property type="match status" value="1"/>
</dbReference>
<proteinExistence type="predicted"/>
<gene>
    <name evidence="9" type="ORF">ARAM_005208</name>
</gene>
<dbReference type="EMBL" id="JZBS01002933">
    <property type="protein sequence ID" value="KKK16752.1"/>
    <property type="molecule type" value="Genomic_DNA"/>
</dbReference>
<dbReference type="Gene3D" id="1.10.287.950">
    <property type="entry name" value="Methyl-accepting chemotaxis protein"/>
    <property type="match status" value="1"/>
</dbReference>
<dbReference type="InterPro" id="IPR032108">
    <property type="entry name" value="CLIP1_ZNF"/>
</dbReference>
<dbReference type="PANTHER" id="PTHR18916">
    <property type="entry name" value="DYNACTIN 1-RELATED MICROTUBULE-BINDING"/>
    <property type="match status" value="1"/>
</dbReference>
<comment type="caution">
    <text evidence="9">The sequence shown here is derived from an EMBL/GenBank/DDBJ whole genome shotgun (WGS) entry which is preliminary data.</text>
</comment>
<evidence type="ECO:0000256" key="1">
    <source>
        <dbReference type="ARBA" id="ARBA00004245"/>
    </source>
</evidence>
<keyword evidence="6" id="KW-0206">Cytoskeleton</keyword>
<feature type="domain" description="CAP-Gly" evidence="8">
    <location>
        <begin position="27"/>
        <end position="73"/>
    </location>
</feature>
<evidence type="ECO:0000256" key="4">
    <source>
        <dbReference type="ARBA" id="ARBA00022737"/>
    </source>
</evidence>
<keyword evidence="10" id="KW-1185">Reference proteome</keyword>
<feature type="compositionally biased region" description="Low complexity" evidence="7">
    <location>
        <begin position="144"/>
        <end position="154"/>
    </location>
</feature>
<feature type="region of interest" description="Disordered" evidence="7">
    <location>
        <begin position="463"/>
        <end position="493"/>
    </location>
</feature>
<comment type="subcellular location">
    <subcellularLocation>
        <location evidence="1">Cytoplasm</location>
        <location evidence="1">Cytoskeleton</location>
    </subcellularLocation>
</comment>
<dbReference type="InterPro" id="IPR000938">
    <property type="entry name" value="CAP-Gly_domain"/>
</dbReference>
<feature type="compositionally biased region" description="Basic and acidic residues" evidence="7">
    <location>
        <begin position="536"/>
        <end position="552"/>
    </location>
</feature>
<dbReference type="InterPro" id="IPR036859">
    <property type="entry name" value="CAP-Gly_dom_sf"/>
</dbReference>
<dbReference type="GO" id="GO:0005874">
    <property type="term" value="C:microtubule"/>
    <property type="evidence" value="ECO:0007669"/>
    <property type="project" value="UniProtKB-KW"/>
</dbReference>
<evidence type="ECO:0000256" key="2">
    <source>
        <dbReference type="ARBA" id="ARBA00022490"/>
    </source>
</evidence>
<feature type="compositionally biased region" description="Polar residues" evidence="7">
    <location>
        <begin position="613"/>
        <end position="625"/>
    </location>
</feature>
<feature type="region of interest" description="Disordered" evidence="7">
    <location>
        <begin position="581"/>
        <end position="628"/>
    </location>
</feature>